<dbReference type="Proteomes" id="UP001597285">
    <property type="component" value="Unassembled WGS sequence"/>
</dbReference>
<sequence length="154" mass="17297">MQKIITHLWFDNEAQEAVDLYTSIFADSKILTTEHLNAPGEGNEGSVMAIEFQLAGQEFIAINGGPYFTFTPAMSLYINCETQLEVDTIWDTLVLEGEPGECGWLTDKYGISWQVVPTVLRKLLTDADPVKRDAVSTAMFKMKKTRDNRITKSL</sequence>
<protein>
    <submittedName>
        <fullName evidence="2">VOC family protein</fullName>
    </submittedName>
</protein>
<keyword evidence="3" id="KW-1185">Reference proteome</keyword>
<gene>
    <name evidence="2" type="ORF">ACFSBK_03125</name>
</gene>
<comment type="caution">
    <text evidence="2">The sequence shown here is derived from an EMBL/GenBank/DDBJ whole genome shotgun (WGS) entry which is preliminary data.</text>
</comment>
<feature type="domain" description="PhnB-like" evidence="1">
    <location>
        <begin position="2"/>
        <end position="116"/>
    </location>
</feature>
<evidence type="ECO:0000259" key="1">
    <source>
        <dbReference type="Pfam" id="PF06983"/>
    </source>
</evidence>
<dbReference type="SUPFAM" id="SSF54593">
    <property type="entry name" value="Glyoxalase/Bleomycin resistance protein/Dihydroxybiphenyl dioxygenase"/>
    <property type="match status" value="1"/>
</dbReference>
<accession>A0ABW4NL44</accession>
<dbReference type="EMBL" id="JBHUFF010000008">
    <property type="protein sequence ID" value="MFD1798853.1"/>
    <property type="molecule type" value="Genomic_DNA"/>
</dbReference>
<organism evidence="2 3">
    <name type="scientific">Carnobacterium antarcticum</name>
    <dbReference type="NCBI Taxonomy" id="2126436"/>
    <lineage>
        <taxon>Bacteria</taxon>
        <taxon>Bacillati</taxon>
        <taxon>Bacillota</taxon>
        <taxon>Bacilli</taxon>
        <taxon>Lactobacillales</taxon>
        <taxon>Carnobacteriaceae</taxon>
        <taxon>Carnobacterium</taxon>
    </lineage>
</organism>
<dbReference type="InterPro" id="IPR009725">
    <property type="entry name" value="3_dmu_93_MTrfase"/>
</dbReference>
<evidence type="ECO:0000313" key="3">
    <source>
        <dbReference type="Proteomes" id="UP001597285"/>
    </source>
</evidence>
<dbReference type="CDD" id="cd06588">
    <property type="entry name" value="PhnB_like"/>
    <property type="match status" value="1"/>
</dbReference>
<proteinExistence type="predicted"/>
<dbReference type="InterPro" id="IPR029068">
    <property type="entry name" value="Glyas_Bleomycin-R_OHBP_Dase"/>
</dbReference>
<dbReference type="InterPro" id="IPR028973">
    <property type="entry name" value="PhnB-like"/>
</dbReference>
<dbReference type="PANTHER" id="PTHR33990">
    <property type="entry name" value="PROTEIN YJDN-RELATED"/>
    <property type="match status" value="1"/>
</dbReference>
<reference evidence="3" key="1">
    <citation type="journal article" date="2019" name="Int. J. Syst. Evol. Microbiol.">
        <title>The Global Catalogue of Microorganisms (GCM) 10K type strain sequencing project: providing services to taxonomists for standard genome sequencing and annotation.</title>
        <authorList>
            <consortium name="The Broad Institute Genomics Platform"/>
            <consortium name="The Broad Institute Genome Sequencing Center for Infectious Disease"/>
            <person name="Wu L."/>
            <person name="Ma J."/>
        </authorList>
    </citation>
    <scope>NUCLEOTIDE SEQUENCE [LARGE SCALE GENOMIC DNA]</scope>
    <source>
        <strain evidence="3">KCTC 42143</strain>
    </source>
</reference>
<evidence type="ECO:0000313" key="2">
    <source>
        <dbReference type="EMBL" id="MFD1798853.1"/>
    </source>
</evidence>
<name>A0ABW4NL44_9LACT</name>
<dbReference type="PIRSF" id="PIRSF021700">
    <property type="entry name" value="3_dmu_93_MTrfase"/>
    <property type="match status" value="1"/>
</dbReference>
<dbReference type="Gene3D" id="3.10.180.10">
    <property type="entry name" value="2,3-Dihydroxybiphenyl 1,2-Dioxygenase, domain 1"/>
    <property type="match status" value="1"/>
</dbReference>
<dbReference type="Pfam" id="PF06983">
    <property type="entry name" value="3-dmu-9_3-mt"/>
    <property type="match status" value="1"/>
</dbReference>
<dbReference type="RefSeq" id="WP_197408952.1">
    <property type="nucleotide sequence ID" value="NZ_JBHSQC010000015.1"/>
</dbReference>